<dbReference type="Proteomes" id="UP000078540">
    <property type="component" value="Unassembled WGS sequence"/>
</dbReference>
<proteinExistence type="predicted"/>
<organism evidence="1 2">
    <name type="scientific">Atta colombica</name>
    <dbReference type="NCBI Taxonomy" id="520822"/>
    <lineage>
        <taxon>Eukaryota</taxon>
        <taxon>Metazoa</taxon>
        <taxon>Ecdysozoa</taxon>
        <taxon>Arthropoda</taxon>
        <taxon>Hexapoda</taxon>
        <taxon>Insecta</taxon>
        <taxon>Pterygota</taxon>
        <taxon>Neoptera</taxon>
        <taxon>Endopterygota</taxon>
        <taxon>Hymenoptera</taxon>
        <taxon>Apocrita</taxon>
        <taxon>Aculeata</taxon>
        <taxon>Formicoidea</taxon>
        <taxon>Formicidae</taxon>
        <taxon>Myrmicinae</taxon>
        <taxon>Atta</taxon>
    </lineage>
</organism>
<accession>A0A151I1R6</accession>
<evidence type="ECO:0000313" key="2">
    <source>
        <dbReference type="Proteomes" id="UP000078540"/>
    </source>
</evidence>
<sequence length="230" mass="26134">MRLFDIDIQEITKFCAFMDLPHPIFQPFYDKVVKNISVATAAVKKNDRLIMVSGDGSGFSSLFGIAMLIKSDVWKTFKSILDSQSYKDFTIKKNSDATHKISTDEKPQHENCPKCAERAKATNKLHEYTYKVPLSNRVLYLSTDDLLTHCLGKYIQNNNESLNIQVPNITVSIMCYNYCVEADECHIKKAKRSLMDAAKTARKALKITRKEAYEANEEVERQLYGAGIAD</sequence>
<name>A0A151I1R6_9HYME</name>
<dbReference type="EMBL" id="KQ976575">
    <property type="protein sequence ID" value="KYM80082.1"/>
    <property type="molecule type" value="Genomic_DNA"/>
</dbReference>
<keyword evidence="2" id="KW-1185">Reference proteome</keyword>
<reference evidence="1 2" key="1">
    <citation type="submission" date="2015-09" db="EMBL/GenBank/DDBJ databases">
        <title>Atta colombica WGS genome.</title>
        <authorList>
            <person name="Nygaard S."/>
            <person name="Hu H."/>
            <person name="Boomsma J."/>
            <person name="Zhang G."/>
        </authorList>
    </citation>
    <scope>NUCLEOTIDE SEQUENCE [LARGE SCALE GENOMIC DNA]</scope>
    <source>
        <strain evidence="1">Treedump-2</strain>
        <tissue evidence="1">Whole body</tissue>
    </source>
</reference>
<dbReference type="AlphaFoldDB" id="A0A151I1R6"/>
<protein>
    <submittedName>
        <fullName evidence="1">Uncharacterized protein</fullName>
    </submittedName>
</protein>
<evidence type="ECO:0000313" key="1">
    <source>
        <dbReference type="EMBL" id="KYM80082.1"/>
    </source>
</evidence>
<gene>
    <name evidence="1" type="ORF">ALC53_09473</name>
</gene>